<evidence type="ECO:0000313" key="4">
    <source>
        <dbReference type="EMBL" id="GMR57925.1"/>
    </source>
</evidence>
<comment type="caution">
    <text evidence="4">The sequence shown here is derived from an EMBL/GenBank/DDBJ whole genome shotgun (WGS) entry which is preliminary data.</text>
</comment>
<dbReference type="PANTHER" id="PTHR22744:SF17">
    <property type="entry name" value="BTB DOMAIN-CONTAINING PROTEIN"/>
    <property type="match status" value="1"/>
</dbReference>
<keyword evidence="1" id="KW-0175">Coiled coil</keyword>
<organism evidence="4 5">
    <name type="scientific">Pristionchus mayeri</name>
    <dbReference type="NCBI Taxonomy" id="1317129"/>
    <lineage>
        <taxon>Eukaryota</taxon>
        <taxon>Metazoa</taxon>
        <taxon>Ecdysozoa</taxon>
        <taxon>Nematoda</taxon>
        <taxon>Chromadorea</taxon>
        <taxon>Rhabditida</taxon>
        <taxon>Rhabditina</taxon>
        <taxon>Diplogasteromorpha</taxon>
        <taxon>Diplogasteroidea</taxon>
        <taxon>Neodiplogasteridae</taxon>
        <taxon>Pristionchus</taxon>
    </lineage>
</organism>
<feature type="region of interest" description="Disordered" evidence="2">
    <location>
        <begin position="1"/>
        <end position="53"/>
    </location>
</feature>
<feature type="compositionally biased region" description="Acidic residues" evidence="2">
    <location>
        <begin position="19"/>
        <end position="29"/>
    </location>
</feature>
<dbReference type="InterPro" id="IPR000210">
    <property type="entry name" value="BTB/POZ_dom"/>
</dbReference>
<dbReference type="Proteomes" id="UP001328107">
    <property type="component" value="Unassembled WGS sequence"/>
</dbReference>
<feature type="region of interest" description="Disordered" evidence="2">
    <location>
        <begin position="471"/>
        <end position="494"/>
    </location>
</feature>
<accession>A0AAN5D959</accession>
<dbReference type="AlphaFoldDB" id="A0AAN5D959"/>
<evidence type="ECO:0000256" key="2">
    <source>
        <dbReference type="SAM" id="MobiDB-lite"/>
    </source>
</evidence>
<evidence type="ECO:0000259" key="3">
    <source>
        <dbReference type="PROSITE" id="PS50097"/>
    </source>
</evidence>
<sequence>PPINDAVNDWLNGIALPDGDGDNEEDSDDVMIIQQPSGSSGSPSRKRKKNGKGEEADMINLSLLKHYFPDEYINTTLKPHEIILSMNMKLRHLAEEKAKLAEERDFYQKRAMALEPALKPSLVHTHDCDLDSDLDFEDYDTKPFRVDGVEITVNIKHKRSPSYSTRVYGMGNWPKKVTFTPTVTLKDDDGPRQVLVIVSISQSERFVAGEFFSGGDFDDRYKDKNERTCVTSTATVNALLQKPIKFEGTPKNFTPTTQLQHSRISMHITAVVQKMERPGAGGDETIAGGMVKVVVDGKEFNVNAGFLSQWSRYFRAYFAADMEEKKTGIYPVKDDNISDVEFQELLDVIYPLQKPITVSNVEILLKLANRFEMPDLIRRIEQFLIDFTAHGIEKSRVFRIATDKFDLPFVQATLLHRWRDAYLLKKEMLDHYIYGKLKPVTKNLINQHFAEASILTTGYVGQQLKRMRKKMVETSDEEDSDIGDGFTDPNESIV</sequence>
<reference evidence="5" key="1">
    <citation type="submission" date="2022-10" db="EMBL/GenBank/DDBJ databases">
        <title>Genome assembly of Pristionchus species.</title>
        <authorList>
            <person name="Yoshida K."/>
            <person name="Sommer R.J."/>
        </authorList>
    </citation>
    <scope>NUCLEOTIDE SEQUENCE [LARGE SCALE GENOMIC DNA]</scope>
    <source>
        <strain evidence="5">RS5460</strain>
    </source>
</reference>
<feature type="domain" description="BTB" evidence="3">
    <location>
        <begin position="289"/>
        <end position="358"/>
    </location>
</feature>
<dbReference type="InterPro" id="IPR011333">
    <property type="entry name" value="SKP1/BTB/POZ_sf"/>
</dbReference>
<protein>
    <recommendedName>
        <fullName evidence="3">BTB domain-containing protein</fullName>
    </recommendedName>
</protein>
<dbReference type="CDD" id="cd18186">
    <property type="entry name" value="BTB_POZ_ZBTB_KLHL-like"/>
    <property type="match status" value="1"/>
</dbReference>
<feature type="coiled-coil region" evidence="1">
    <location>
        <begin position="83"/>
        <end position="110"/>
    </location>
</feature>
<name>A0AAN5D959_9BILA</name>
<evidence type="ECO:0000313" key="5">
    <source>
        <dbReference type="Proteomes" id="UP001328107"/>
    </source>
</evidence>
<gene>
    <name evidence="4" type="ORF">PMAYCL1PPCAC_28120</name>
</gene>
<dbReference type="SUPFAM" id="SSF54695">
    <property type="entry name" value="POZ domain"/>
    <property type="match status" value="1"/>
</dbReference>
<evidence type="ECO:0000256" key="1">
    <source>
        <dbReference type="SAM" id="Coils"/>
    </source>
</evidence>
<keyword evidence="5" id="KW-1185">Reference proteome</keyword>
<dbReference type="EMBL" id="BTRK01000006">
    <property type="protein sequence ID" value="GMR57925.1"/>
    <property type="molecule type" value="Genomic_DNA"/>
</dbReference>
<proteinExistence type="predicted"/>
<feature type="non-terminal residue" evidence="4">
    <location>
        <position position="1"/>
    </location>
</feature>
<dbReference type="Pfam" id="PF00651">
    <property type="entry name" value="BTB"/>
    <property type="match status" value="1"/>
</dbReference>
<dbReference type="Gene3D" id="3.30.710.10">
    <property type="entry name" value="Potassium Channel Kv1.1, Chain A"/>
    <property type="match status" value="1"/>
</dbReference>
<dbReference type="PANTHER" id="PTHR22744">
    <property type="entry name" value="HELIX LOOP HELIX PROTEIN 21-RELATED"/>
    <property type="match status" value="1"/>
</dbReference>
<dbReference type="PROSITE" id="PS50097">
    <property type="entry name" value="BTB"/>
    <property type="match status" value="1"/>
</dbReference>
<dbReference type="SMART" id="SM00225">
    <property type="entry name" value="BTB"/>
    <property type="match status" value="1"/>
</dbReference>